<name>A0A5M9K7E2_MONFR</name>
<protein>
    <submittedName>
        <fullName evidence="2">Uncharacterized protein</fullName>
    </submittedName>
</protein>
<accession>A0A5M9K7E2</accession>
<reference evidence="2 3" key="1">
    <citation type="submission" date="2019-06" db="EMBL/GenBank/DDBJ databases">
        <title>Genome Sequence of the Brown Rot Fungal Pathogen Monilinia fructicola.</title>
        <authorList>
            <person name="De Miccolis Angelini R.M."/>
            <person name="Landi L."/>
            <person name="Abate D."/>
            <person name="Pollastro S."/>
            <person name="Romanazzi G."/>
            <person name="Faretra F."/>
        </authorList>
    </citation>
    <scope>NUCLEOTIDE SEQUENCE [LARGE SCALE GENOMIC DNA]</scope>
    <source>
        <strain evidence="2 3">Mfrc123</strain>
    </source>
</reference>
<proteinExistence type="predicted"/>
<keyword evidence="3" id="KW-1185">Reference proteome</keyword>
<comment type="caution">
    <text evidence="2">The sequence shown here is derived from an EMBL/GenBank/DDBJ whole genome shotgun (WGS) entry which is preliminary data.</text>
</comment>
<gene>
    <name evidence="2" type="ORF">EYC84_006844</name>
</gene>
<evidence type="ECO:0000313" key="2">
    <source>
        <dbReference type="EMBL" id="KAA8576787.1"/>
    </source>
</evidence>
<evidence type="ECO:0000313" key="3">
    <source>
        <dbReference type="Proteomes" id="UP000322873"/>
    </source>
</evidence>
<feature type="compositionally biased region" description="Polar residues" evidence="1">
    <location>
        <begin position="96"/>
        <end position="108"/>
    </location>
</feature>
<dbReference type="EMBL" id="VICG01000001">
    <property type="protein sequence ID" value="KAA8576787.1"/>
    <property type="molecule type" value="Genomic_DNA"/>
</dbReference>
<sequence>MFCVDGLPNDGSVLGRRFEDNGWGDGSSSEDTPDYLDIERSNAKEPGFLFIDLYLRSSVFIIGHTCPKSGIYIRNHVRLLKKKRGKERGEEEIRKQSQQTPRIQIIQPSTLIPHPSSLML</sequence>
<evidence type="ECO:0000256" key="1">
    <source>
        <dbReference type="SAM" id="MobiDB-lite"/>
    </source>
</evidence>
<feature type="region of interest" description="Disordered" evidence="1">
    <location>
        <begin position="84"/>
        <end position="108"/>
    </location>
</feature>
<dbReference type="Proteomes" id="UP000322873">
    <property type="component" value="Unassembled WGS sequence"/>
</dbReference>
<dbReference type="AlphaFoldDB" id="A0A5M9K7E2"/>
<organism evidence="2 3">
    <name type="scientific">Monilinia fructicola</name>
    <name type="common">Brown rot fungus</name>
    <name type="synonym">Ciboria fructicola</name>
    <dbReference type="NCBI Taxonomy" id="38448"/>
    <lineage>
        <taxon>Eukaryota</taxon>
        <taxon>Fungi</taxon>
        <taxon>Dikarya</taxon>
        <taxon>Ascomycota</taxon>
        <taxon>Pezizomycotina</taxon>
        <taxon>Leotiomycetes</taxon>
        <taxon>Helotiales</taxon>
        <taxon>Sclerotiniaceae</taxon>
        <taxon>Monilinia</taxon>
    </lineage>
</organism>